<reference evidence="2 3" key="1">
    <citation type="submission" date="2017-11" db="EMBL/GenBank/DDBJ databases">
        <title>Animal gut microbial communities from fecal samples from Wisconsin, USA.</title>
        <authorList>
            <person name="Neumann A."/>
        </authorList>
    </citation>
    <scope>NUCLEOTIDE SEQUENCE [LARGE SCALE GENOMIC DNA]</scope>
    <source>
        <strain evidence="2 3">UWS3</strain>
    </source>
</reference>
<dbReference type="AlphaFoldDB" id="A0A2M9A3N7"/>
<evidence type="ECO:0000313" key="3">
    <source>
        <dbReference type="Proteomes" id="UP000231134"/>
    </source>
</evidence>
<keyword evidence="3" id="KW-1185">Reference proteome</keyword>
<protein>
    <recommendedName>
        <fullName evidence="4">DUF4412 domain-containing protein</fullName>
    </recommendedName>
</protein>
<evidence type="ECO:0000313" key="2">
    <source>
        <dbReference type="EMBL" id="PJJ40299.1"/>
    </source>
</evidence>
<feature type="signal peptide" evidence="1">
    <location>
        <begin position="1"/>
        <end position="21"/>
    </location>
</feature>
<keyword evidence="1" id="KW-0732">Signal</keyword>
<dbReference type="Proteomes" id="UP000231134">
    <property type="component" value="Unassembled WGS sequence"/>
</dbReference>
<dbReference type="EMBL" id="PGEX01000001">
    <property type="protein sequence ID" value="PJJ40299.1"/>
    <property type="molecule type" value="Genomic_DNA"/>
</dbReference>
<name>A0A2M9A3N7_9BACT</name>
<feature type="chain" id="PRO_5014999933" description="DUF4412 domain-containing protein" evidence="1">
    <location>
        <begin position="22"/>
        <end position="222"/>
    </location>
</feature>
<evidence type="ECO:0008006" key="4">
    <source>
        <dbReference type="Google" id="ProtNLM"/>
    </source>
</evidence>
<evidence type="ECO:0000256" key="1">
    <source>
        <dbReference type="SAM" id="SignalP"/>
    </source>
</evidence>
<organism evidence="2 3">
    <name type="scientific">Hallerella succinigenes</name>
    <dbReference type="NCBI Taxonomy" id="1896222"/>
    <lineage>
        <taxon>Bacteria</taxon>
        <taxon>Pseudomonadati</taxon>
        <taxon>Fibrobacterota</taxon>
        <taxon>Fibrobacteria</taxon>
        <taxon>Fibrobacterales</taxon>
        <taxon>Fibrobacteraceae</taxon>
        <taxon>Hallerella</taxon>
    </lineage>
</organism>
<comment type="caution">
    <text evidence="2">The sequence shown here is derived from an EMBL/GenBank/DDBJ whole genome shotgun (WGS) entry which is preliminary data.</text>
</comment>
<dbReference type="RefSeq" id="WP_100424404.1">
    <property type="nucleotide sequence ID" value="NZ_PGEX01000001.1"/>
</dbReference>
<accession>A0A2M9A3N7</accession>
<gene>
    <name evidence="2" type="ORF">BGX16_0216</name>
</gene>
<sequence length="222" mass="24487">MNKRIQVILGGLLFVCVSGHALDLNAVFENQKKAAFPDTCEMQMRTTVTLPNMASQEVNMTLLTAGESKSITTIKSSMMQMKMVQNNGRMKVTDLKTGKVLPAQNMPAQNPADVNKQMGSPEDYNIPVAAGKLWKITPKDSSKPTLYYSQKNKRVMKMEMAVNGANVVSELEYCDNTCTLPGTLKKVSIKTVMPQGGESTVVLEVLRAKQRHVLPAKMFDVE</sequence>
<proteinExistence type="predicted"/>
<dbReference type="OrthoDB" id="9806018at2"/>